<dbReference type="EMBL" id="QWDE01000002">
    <property type="protein sequence ID" value="RFZ83260.1"/>
    <property type="molecule type" value="Genomic_DNA"/>
</dbReference>
<keyword evidence="1" id="KW-0001">2Fe-2S</keyword>
<dbReference type="GO" id="GO:0046872">
    <property type="term" value="F:metal ion binding"/>
    <property type="evidence" value="ECO:0007669"/>
    <property type="project" value="UniProtKB-KW"/>
</dbReference>
<dbReference type="PROSITE" id="PS51296">
    <property type="entry name" value="RIESKE"/>
    <property type="match status" value="1"/>
</dbReference>
<gene>
    <name evidence="7" type="ORF">DYU05_14070</name>
</gene>
<dbReference type="AlphaFoldDB" id="A0A3E2NQV0"/>
<keyword evidence="4" id="KW-0411">Iron-sulfur</keyword>
<dbReference type="OrthoDB" id="165343at2"/>
<evidence type="ECO:0000256" key="4">
    <source>
        <dbReference type="ARBA" id="ARBA00023014"/>
    </source>
</evidence>
<dbReference type="Gene3D" id="2.102.10.10">
    <property type="entry name" value="Rieske [2Fe-2S] iron-sulphur domain"/>
    <property type="match status" value="1"/>
</dbReference>
<evidence type="ECO:0000313" key="8">
    <source>
        <dbReference type="Proteomes" id="UP000260823"/>
    </source>
</evidence>
<keyword evidence="8" id="KW-1185">Reference proteome</keyword>
<evidence type="ECO:0000259" key="6">
    <source>
        <dbReference type="PROSITE" id="PS51296"/>
    </source>
</evidence>
<dbReference type="InterPro" id="IPR017941">
    <property type="entry name" value="Rieske_2Fe-2S"/>
</dbReference>
<reference evidence="7 8" key="1">
    <citation type="submission" date="2018-08" db="EMBL/GenBank/DDBJ databases">
        <title>Mucilaginibacter terrae sp. nov., isolated from manganese diggings.</title>
        <authorList>
            <person name="Huang Y."/>
            <person name="Zhou Z."/>
        </authorList>
    </citation>
    <scope>NUCLEOTIDE SEQUENCE [LARGE SCALE GENOMIC DNA]</scope>
    <source>
        <strain evidence="7 8">ZH6</strain>
    </source>
</reference>
<dbReference type="PROSITE" id="PS51257">
    <property type="entry name" value="PROKAR_LIPOPROTEIN"/>
    <property type="match status" value="1"/>
</dbReference>
<evidence type="ECO:0000256" key="2">
    <source>
        <dbReference type="ARBA" id="ARBA00022723"/>
    </source>
</evidence>
<proteinExistence type="predicted"/>
<accession>A0A3E2NQV0</accession>
<evidence type="ECO:0000256" key="1">
    <source>
        <dbReference type="ARBA" id="ARBA00022714"/>
    </source>
</evidence>
<keyword evidence="5" id="KW-1015">Disulfide bond</keyword>
<dbReference type="GO" id="GO:0051537">
    <property type="term" value="F:2 iron, 2 sulfur cluster binding"/>
    <property type="evidence" value="ECO:0007669"/>
    <property type="project" value="UniProtKB-KW"/>
</dbReference>
<keyword evidence="2" id="KW-0479">Metal-binding</keyword>
<dbReference type="SUPFAM" id="SSF50022">
    <property type="entry name" value="ISP domain"/>
    <property type="match status" value="1"/>
</dbReference>
<evidence type="ECO:0000256" key="3">
    <source>
        <dbReference type="ARBA" id="ARBA00023004"/>
    </source>
</evidence>
<name>A0A3E2NQV0_9SPHI</name>
<evidence type="ECO:0000313" key="7">
    <source>
        <dbReference type="EMBL" id="RFZ83260.1"/>
    </source>
</evidence>
<dbReference type="GO" id="GO:0016020">
    <property type="term" value="C:membrane"/>
    <property type="evidence" value="ECO:0007669"/>
    <property type="project" value="InterPro"/>
</dbReference>
<dbReference type="RefSeq" id="WP_117383735.1">
    <property type="nucleotide sequence ID" value="NZ_QWDE01000002.1"/>
</dbReference>
<evidence type="ECO:0000256" key="5">
    <source>
        <dbReference type="ARBA" id="ARBA00023157"/>
    </source>
</evidence>
<dbReference type="InterPro" id="IPR005805">
    <property type="entry name" value="Rieske_Fe-S_prot_C"/>
</dbReference>
<organism evidence="7 8">
    <name type="scientific">Mucilaginibacter terrenus</name>
    <dbReference type="NCBI Taxonomy" id="2482727"/>
    <lineage>
        <taxon>Bacteria</taxon>
        <taxon>Pseudomonadati</taxon>
        <taxon>Bacteroidota</taxon>
        <taxon>Sphingobacteriia</taxon>
        <taxon>Sphingobacteriales</taxon>
        <taxon>Sphingobacteriaceae</taxon>
        <taxon>Mucilaginibacter</taxon>
    </lineage>
</organism>
<protein>
    <submittedName>
        <fullName evidence="7">Rieske (2Fe-2S) protein</fullName>
    </submittedName>
</protein>
<dbReference type="InterPro" id="IPR036922">
    <property type="entry name" value="Rieske_2Fe-2S_sf"/>
</dbReference>
<dbReference type="Pfam" id="PF00355">
    <property type="entry name" value="Rieske"/>
    <property type="match status" value="1"/>
</dbReference>
<dbReference type="Proteomes" id="UP000260823">
    <property type="component" value="Unassembled WGS sequence"/>
</dbReference>
<feature type="domain" description="Rieske" evidence="6">
    <location>
        <begin position="74"/>
        <end position="140"/>
    </location>
</feature>
<dbReference type="PRINTS" id="PR00162">
    <property type="entry name" value="RIESKE"/>
</dbReference>
<keyword evidence="3" id="KW-0408">Iron</keyword>
<comment type="caution">
    <text evidence="7">The sequence shown here is derived from an EMBL/GenBank/DDBJ whole genome shotgun (WGS) entry which is preliminary data.</text>
</comment>
<sequence length="142" mass="14234">MERQEFLAKFGLGLAAVCAGCGIASCGSGAKNSDPTPTPGSGALFSVNLDSELLTVGSQKVSNGVIIARIAAGNSADSFSAVQVACTHEGTAIQYHGDQGIYICPLHGSEFSKTGAVVQGPAVASLKKYNVAINGTSLTVSA</sequence>